<protein>
    <submittedName>
        <fullName evidence="1">Uncharacterized protein</fullName>
    </submittedName>
</protein>
<evidence type="ECO:0000313" key="2">
    <source>
        <dbReference type="Proteomes" id="UP000199343"/>
    </source>
</evidence>
<dbReference type="AlphaFoldDB" id="A0A1C6TVC7"/>
<dbReference type="OrthoDB" id="9963676at2"/>
<dbReference type="RefSeq" id="WP_091619655.1">
    <property type="nucleotide sequence ID" value="NZ_FMIC01000001.1"/>
</dbReference>
<sequence length="108" mass="12049">MGWINRAIGTGRDLDRVETELAGMGPRDPRRTKLSKEAARLQQQQTAEISKALRNGADEQTVRFALGLHGQGADRADSRGRPTPAQELQQMIDRHGIDVVTEALYRRD</sequence>
<proteinExistence type="predicted"/>
<dbReference type="Proteomes" id="UP000199343">
    <property type="component" value="Unassembled WGS sequence"/>
</dbReference>
<dbReference type="EMBL" id="FMIC01000001">
    <property type="protein sequence ID" value="SCL45770.1"/>
    <property type="molecule type" value="Genomic_DNA"/>
</dbReference>
<dbReference type="STRING" id="47871.GA0070608_0087"/>
<organism evidence="1 2">
    <name type="scientific">Micromonospora peucetia</name>
    <dbReference type="NCBI Taxonomy" id="47871"/>
    <lineage>
        <taxon>Bacteria</taxon>
        <taxon>Bacillati</taxon>
        <taxon>Actinomycetota</taxon>
        <taxon>Actinomycetes</taxon>
        <taxon>Micromonosporales</taxon>
        <taxon>Micromonosporaceae</taxon>
        <taxon>Micromonospora</taxon>
    </lineage>
</organism>
<name>A0A1C6TVC7_9ACTN</name>
<gene>
    <name evidence="1" type="ORF">GA0070608_0087</name>
</gene>
<reference evidence="1 2" key="1">
    <citation type="submission" date="2016-06" db="EMBL/GenBank/DDBJ databases">
        <authorList>
            <person name="Kjaerup R.B."/>
            <person name="Dalgaard T.S."/>
            <person name="Juul-Madsen H.R."/>
        </authorList>
    </citation>
    <scope>NUCLEOTIDE SEQUENCE [LARGE SCALE GENOMIC DNA]</scope>
    <source>
        <strain evidence="1 2">DSM 43363</strain>
    </source>
</reference>
<accession>A0A1C6TVC7</accession>
<evidence type="ECO:0000313" key="1">
    <source>
        <dbReference type="EMBL" id="SCL45770.1"/>
    </source>
</evidence>